<dbReference type="PANTHER" id="PTHR46766">
    <property type="entry name" value="GLUTAMINE-RICH PROTEIN 2"/>
    <property type="match status" value="1"/>
</dbReference>
<dbReference type="Gene3D" id="1.20.1260.20">
    <property type="entry name" value="PPE superfamily"/>
    <property type="match status" value="1"/>
</dbReference>
<proteinExistence type="inferred from homology"/>
<protein>
    <recommendedName>
        <fullName evidence="7">PPE family domain-containing protein</fullName>
    </recommendedName>
</protein>
<evidence type="ECO:0008006" key="7">
    <source>
        <dbReference type="Google" id="ProtNLM"/>
    </source>
</evidence>
<feature type="domain" description="PPE-PPW subfamily C-terminal" evidence="4">
    <location>
        <begin position="484"/>
        <end position="528"/>
    </location>
</feature>
<dbReference type="InterPro" id="IPR038332">
    <property type="entry name" value="PPE_sf"/>
</dbReference>
<sequence>MAAPPEVHSALLSSGPGPGPLLAAAQSWTGLSVEYESAATELTAVLGGAQQSWTGPSAATYTAAHGPYLQWLMLASAISAQRAARQEAVAAAYTAALAAMPTLGELAANHAVHAALVATNFFGVNTIPIAVNEADYARMWVQAATTMSTYQATTETVNAAAAAGGGGGGGNGGGGGAGNGSGGGTGKGGGGGAGNGTGGGTGKGGGGGGGGAGNGFQLPTPAEIWEMIFGPDGAQIPGQGQPNWTPLQFLQNLPNFFSGNQQALAYLETNIPQYLTNPANFPALVAYFFAWQTYRAVNWTLRTLRFLVQLTPLLVPAFLDLATVNLSGLAGLAGLAQIAAPVASPASVPAATAQQLPPPAALLAAPALAPAPAPAPAASPVPTSPAPAAPATASPVTVGIDGPSYLVGGPGPGIGWGMSARIALPDRASDTAAAATPASFGHRDQDRAARQRRSAIGRGYRYEFLDADDEPVGDASMPVVCVPSRLGSGPMGFAGTVADAGVRAAGLATLAVDDFGAGPSAPLLPDTWRDGSR</sequence>
<dbReference type="EMBL" id="LZLR01000132">
    <property type="protein sequence ID" value="OBK20405.1"/>
    <property type="molecule type" value="Genomic_DNA"/>
</dbReference>
<reference evidence="5 6" key="1">
    <citation type="submission" date="2016-06" db="EMBL/GenBank/DDBJ databases">
        <authorList>
            <person name="Kjaerup R.B."/>
            <person name="Dalgaard T.S."/>
            <person name="Juul-Madsen H.R."/>
        </authorList>
    </citation>
    <scope>NUCLEOTIDE SEQUENCE [LARGE SCALE GENOMIC DNA]</scope>
    <source>
        <strain evidence="5 6">1245335.1</strain>
    </source>
</reference>
<evidence type="ECO:0000259" key="3">
    <source>
        <dbReference type="Pfam" id="PF00823"/>
    </source>
</evidence>
<dbReference type="Proteomes" id="UP000093819">
    <property type="component" value="Unassembled WGS sequence"/>
</dbReference>
<feature type="domain" description="PPE" evidence="3">
    <location>
        <begin position="1"/>
        <end position="160"/>
    </location>
</feature>
<dbReference type="Pfam" id="PF18878">
    <property type="entry name" value="PPE-PPW"/>
    <property type="match status" value="1"/>
</dbReference>
<comment type="caution">
    <text evidence="5">The sequence shown here is derived from an EMBL/GenBank/DDBJ whole genome shotgun (WGS) entry which is preliminary data.</text>
</comment>
<gene>
    <name evidence="5" type="ORF">A5635_25010</name>
</gene>
<dbReference type="InterPro" id="IPR000030">
    <property type="entry name" value="PPE_dom"/>
</dbReference>
<dbReference type="AlphaFoldDB" id="A0A1A3NGE3"/>
<evidence type="ECO:0000259" key="4">
    <source>
        <dbReference type="Pfam" id="PF18878"/>
    </source>
</evidence>
<dbReference type="InterPro" id="IPR043641">
    <property type="entry name" value="PPE-PPW_C"/>
</dbReference>
<name>A0A1A3NGE3_MYCAS</name>
<feature type="region of interest" description="Disordered" evidence="2">
    <location>
        <begin position="433"/>
        <end position="452"/>
    </location>
</feature>
<organism evidence="5 6">
    <name type="scientific">Mycobacterium asiaticum</name>
    <dbReference type="NCBI Taxonomy" id="1790"/>
    <lineage>
        <taxon>Bacteria</taxon>
        <taxon>Bacillati</taxon>
        <taxon>Actinomycetota</taxon>
        <taxon>Actinomycetes</taxon>
        <taxon>Mycobacteriales</taxon>
        <taxon>Mycobacteriaceae</taxon>
        <taxon>Mycobacterium</taxon>
    </lineage>
</organism>
<evidence type="ECO:0000256" key="2">
    <source>
        <dbReference type="SAM" id="MobiDB-lite"/>
    </source>
</evidence>
<dbReference type="GO" id="GO:0052572">
    <property type="term" value="P:response to host immune response"/>
    <property type="evidence" value="ECO:0007669"/>
    <property type="project" value="TreeGrafter"/>
</dbReference>
<evidence type="ECO:0000313" key="6">
    <source>
        <dbReference type="Proteomes" id="UP000093819"/>
    </source>
</evidence>
<dbReference type="SUPFAM" id="SSF140459">
    <property type="entry name" value="PE/PPE dimer-like"/>
    <property type="match status" value="1"/>
</dbReference>
<dbReference type="PANTHER" id="PTHR46766:SF1">
    <property type="entry name" value="GLUTAMINE-RICH PROTEIN 2"/>
    <property type="match status" value="1"/>
</dbReference>
<accession>A0A1A3NGE3</accession>
<dbReference type="Pfam" id="PF00823">
    <property type="entry name" value="PPE"/>
    <property type="match status" value="1"/>
</dbReference>
<evidence type="ECO:0000313" key="5">
    <source>
        <dbReference type="EMBL" id="OBK20405.1"/>
    </source>
</evidence>
<comment type="similarity">
    <text evidence="1">Belongs to the mycobacterial PPE family.</text>
</comment>
<evidence type="ECO:0000256" key="1">
    <source>
        <dbReference type="ARBA" id="ARBA00010652"/>
    </source>
</evidence>